<proteinExistence type="predicted"/>
<protein>
    <submittedName>
        <fullName evidence="1">Transcriptional regulator GutM</fullName>
    </submittedName>
</protein>
<dbReference type="Proteomes" id="UP000674938">
    <property type="component" value="Unassembled WGS sequence"/>
</dbReference>
<gene>
    <name evidence="1" type="ORF">I6N95_21235</name>
</gene>
<reference evidence="1" key="1">
    <citation type="submission" date="2020-12" db="EMBL/GenBank/DDBJ databases">
        <title>Vagococcus allomyrinae sp. nov. and Enterococcus lavae sp. nov., isolated from the larvae of Allomyrina dichotoma.</title>
        <authorList>
            <person name="Lee S.D."/>
        </authorList>
    </citation>
    <scope>NUCLEOTIDE SEQUENCE</scope>
    <source>
        <strain evidence="1">BWB3-3</strain>
    </source>
</reference>
<evidence type="ECO:0000313" key="2">
    <source>
        <dbReference type="Proteomes" id="UP000674938"/>
    </source>
</evidence>
<dbReference type="AlphaFoldDB" id="A0A940PES9"/>
<comment type="caution">
    <text evidence="1">The sequence shown here is derived from an EMBL/GenBank/DDBJ whole genome shotgun (WGS) entry which is preliminary data.</text>
</comment>
<sequence>MEYWGIIALLVSCWLLQVLLSMKQSKHYQESLNEMKKLPTGHIGVGIAKAKFNIGSGVIVILATDLQGNVIELREMKGMTVFSRFKKRTPLIGKHISQLSSVVKKQERSALEQAISLINQERTKAKLGLLSM</sequence>
<dbReference type="InterPro" id="IPR009693">
    <property type="entry name" value="Glucitol_operon_activator"/>
</dbReference>
<accession>A0A940PES9</accession>
<dbReference type="EMBL" id="JAEEGA010000017">
    <property type="protein sequence ID" value="MBP1043554.1"/>
    <property type="molecule type" value="Genomic_DNA"/>
</dbReference>
<dbReference type="RefSeq" id="WP_209531364.1">
    <property type="nucleotide sequence ID" value="NZ_JAEEGA010000017.1"/>
</dbReference>
<name>A0A940PES9_9ENTE</name>
<organism evidence="1 2">
    <name type="scientific">Vagococcus allomyrinae</name>
    <dbReference type="NCBI Taxonomy" id="2794353"/>
    <lineage>
        <taxon>Bacteria</taxon>
        <taxon>Bacillati</taxon>
        <taxon>Bacillota</taxon>
        <taxon>Bacilli</taxon>
        <taxon>Lactobacillales</taxon>
        <taxon>Enterococcaceae</taxon>
        <taxon>Vagococcus</taxon>
    </lineage>
</organism>
<keyword evidence="2" id="KW-1185">Reference proteome</keyword>
<evidence type="ECO:0000313" key="1">
    <source>
        <dbReference type="EMBL" id="MBP1043554.1"/>
    </source>
</evidence>
<dbReference type="Pfam" id="PF06923">
    <property type="entry name" value="GutM"/>
    <property type="match status" value="1"/>
</dbReference>